<proteinExistence type="predicted"/>
<dbReference type="SUPFAM" id="SSF49785">
    <property type="entry name" value="Galactose-binding domain-like"/>
    <property type="match status" value="1"/>
</dbReference>
<dbReference type="InterPro" id="IPR008979">
    <property type="entry name" value="Galactose-bd-like_sf"/>
</dbReference>
<gene>
    <name evidence="1" type="ORF">UFOVP125_67</name>
</gene>
<sequence>MSYSGTVGQTVITVQKLIDHGARRAGKLAEELTVEQVQASKESLFYILSNLINQGIQYFAIKKTVIGLNPDQYQYSLPVGGNDVLNALYRTLNRPTPNIANGYSASSGNADLAFDDNTATADTQTAPNGYIAVNYGTNNSIYAGSIGILPATSGSFHILLEWSNDGSTWNTLYDTGVTTWVSGQWHWYDIDPGVTAQYYRMRETGGGTLSVAEFFVGNNSTEITMSRLNRDDYTNLPNKNFTANQPFQFWLNRTIPQATITVWPTPSDPFVQMTVWYSAYVEDVGALSGQLAIPDRWLMAIQNMLGHQMAQELPGVDLARIQYLEGQAQKYFQMAEQEERDKSPIMLSPNISVYSR</sequence>
<reference evidence="1" key="1">
    <citation type="submission" date="2020-04" db="EMBL/GenBank/DDBJ databases">
        <authorList>
            <person name="Chiriac C."/>
            <person name="Salcher M."/>
            <person name="Ghai R."/>
            <person name="Kavagutti S V."/>
        </authorList>
    </citation>
    <scope>NUCLEOTIDE SEQUENCE</scope>
</reference>
<accession>A0A6J5LFK8</accession>
<name>A0A6J5LFK8_9CAUD</name>
<dbReference type="Gene3D" id="2.60.120.260">
    <property type="entry name" value="Galactose-binding domain-like"/>
    <property type="match status" value="1"/>
</dbReference>
<organism evidence="1">
    <name type="scientific">uncultured Caudovirales phage</name>
    <dbReference type="NCBI Taxonomy" id="2100421"/>
    <lineage>
        <taxon>Viruses</taxon>
        <taxon>Duplodnaviria</taxon>
        <taxon>Heunggongvirae</taxon>
        <taxon>Uroviricota</taxon>
        <taxon>Caudoviricetes</taxon>
        <taxon>Peduoviridae</taxon>
        <taxon>Maltschvirus</taxon>
        <taxon>Maltschvirus maltsch</taxon>
    </lineage>
</organism>
<evidence type="ECO:0000313" key="1">
    <source>
        <dbReference type="EMBL" id="CAB4131857.1"/>
    </source>
</evidence>
<dbReference type="EMBL" id="LR796253">
    <property type="protein sequence ID" value="CAB4131857.1"/>
    <property type="molecule type" value="Genomic_DNA"/>
</dbReference>
<protein>
    <submittedName>
        <fullName evidence="1">Uncharacterized protein</fullName>
    </submittedName>
</protein>